<feature type="region of interest" description="Disordered" evidence="2">
    <location>
        <begin position="26"/>
        <end position="45"/>
    </location>
</feature>
<dbReference type="InterPro" id="IPR025048">
    <property type="entry name" value="DUF3987"/>
</dbReference>
<dbReference type="Pfam" id="PF13148">
    <property type="entry name" value="DUF3987"/>
    <property type="match status" value="1"/>
</dbReference>
<comment type="caution">
    <text evidence="3">The sequence shown here is derived from an EMBL/GenBank/DDBJ whole genome shotgun (WGS) entry which is preliminary data.</text>
</comment>
<evidence type="ECO:0000256" key="2">
    <source>
        <dbReference type="SAM" id="MobiDB-lite"/>
    </source>
</evidence>
<evidence type="ECO:0008006" key="5">
    <source>
        <dbReference type="Google" id="ProtNLM"/>
    </source>
</evidence>
<gene>
    <name evidence="3" type="ORF">HNQ38_001745</name>
</gene>
<dbReference type="Proteomes" id="UP000539075">
    <property type="component" value="Unassembled WGS sequence"/>
</dbReference>
<feature type="coiled-coil region" evidence="1">
    <location>
        <begin position="70"/>
        <end position="100"/>
    </location>
</feature>
<reference evidence="3 4" key="1">
    <citation type="submission" date="2020-08" db="EMBL/GenBank/DDBJ databases">
        <title>Genomic Encyclopedia of Type Strains, Phase IV (KMG-IV): sequencing the most valuable type-strain genomes for metagenomic binning, comparative biology and taxonomic classification.</title>
        <authorList>
            <person name="Goeker M."/>
        </authorList>
    </citation>
    <scope>NUCLEOTIDE SEQUENCE [LARGE SCALE GENOMIC DNA]</scope>
    <source>
        <strain evidence="3 4">DSM 11275</strain>
    </source>
</reference>
<evidence type="ECO:0000313" key="3">
    <source>
        <dbReference type="EMBL" id="MBB5143648.1"/>
    </source>
</evidence>
<protein>
    <recommendedName>
        <fullName evidence="5">DUF3987 domain-containing protein</fullName>
    </recommendedName>
</protein>
<evidence type="ECO:0000256" key="1">
    <source>
        <dbReference type="SAM" id="Coils"/>
    </source>
</evidence>
<sequence length="596" mass="66550">MDGLDDLIDVAASNGGSARSIVLPISRSTRNHENTPAVRNRFNGDTQLNPSLLRGLGSQNAQTIDPFYELERANRLMKEAKEYKKNTEEIERRRRIARKQRCLKRSEIIPLAQQELDASFTCTLPGGIVGTALYLSKITGLDPLGVAFCILGATSIATWGRVTVKLSETWSEPAVDILLQASGSGTRKSSLVSHLRSPCNQFCSKANEGYEERIKKNNENVRLTKNAAGMRAKKILISAIEESSGHAQQDAIEILKEAIDEATEFNLKLSQGVTVHPPTQLLVDKGTPFQLAATLSEQGECQGCITAEGNMIASKMVSSPEAANLFLRGHTQEPYVYENAKMRIELAHPALPMVNLVQPIVASNFYSNETLNETGVTARFVPYFYKDATPDSQAPSTEVPIEAYNVKIIQLLQLFHTQDRNAPRYQVGVTPEALTLIHSFEEEVRNEVISSMPEAAEPWLRKAHGQAVRFAWDIHAWNSDQPHLCSIAEEEMRQGIALVRANFPHVRYAYDPCGLVAYSVAQKILESLYRITDRWEQDKLIDDGIDSTTIQQRIGVKSKEVNNALQLLGRHNYLVVYDDASNNLKIALHPYFYDWR</sequence>
<dbReference type="AlphaFoldDB" id="A0A7W8C135"/>
<dbReference type="EMBL" id="JACHGO010000004">
    <property type="protein sequence ID" value="MBB5143648.1"/>
    <property type="molecule type" value="Genomic_DNA"/>
</dbReference>
<name>A0A7W8C135_9BACT</name>
<evidence type="ECO:0000313" key="4">
    <source>
        <dbReference type="Proteomes" id="UP000539075"/>
    </source>
</evidence>
<keyword evidence="4" id="KW-1185">Reference proteome</keyword>
<keyword evidence="1" id="KW-0175">Coiled coil</keyword>
<proteinExistence type="predicted"/>
<organism evidence="3 4">
    <name type="scientific">Desulfovibrio intestinalis</name>
    <dbReference type="NCBI Taxonomy" id="58621"/>
    <lineage>
        <taxon>Bacteria</taxon>
        <taxon>Pseudomonadati</taxon>
        <taxon>Thermodesulfobacteriota</taxon>
        <taxon>Desulfovibrionia</taxon>
        <taxon>Desulfovibrionales</taxon>
        <taxon>Desulfovibrionaceae</taxon>
        <taxon>Desulfovibrio</taxon>
    </lineage>
</organism>
<accession>A0A7W8C135</accession>
<dbReference type="RefSeq" id="WP_183719337.1">
    <property type="nucleotide sequence ID" value="NZ_JACHGO010000004.1"/>
</dbReference>